<dbReference type="RefSeq" id="WP_258847875.1">
    <property type="nucleotide sequence ID" value="NZ_JANUGX010000036.1"/>
</dbReference>
<name>A0ABT2AD62_9BURK</name>
<keyword evidence="1" id="KW-1133">Transmembrane helix</keyword>
<organism evidence="2 3">
    <name type="scientific">Massilia norwichensis</name>
    <dbReference type="NCBI Taxonomy" id="1442366"/>
    <lineage>
        <taxon>Bacteria</taxon>
        <taxon>Pseudomonadati</taxon>
        <taxon>Pseudomonadota</taxon>
        <taxon>Betaproteobacteria</taxon>
        <taxon>Burkholderiales</taxon>
        <taxon>Oxalobacteraceae</taxon>
        <taxon>Telluria group</taxon>
        <taxon>Massilia</taxon>
    </lineage>
</organism>
<comment type="caution">
    <text evidence="2">The sequence shown here is derived from an EMBL/GenBank/DDBJ whole genome shotgun (WGS) entry which is preliminary data.</text>
</comment>
<feature type="transmembrane region" description="Helical" evidence="1">
    <location>
        <begin position="45"/>
        <end position="65"/>
    </location>
</feature>
<gene>
    <name evidence="2" type="ORF">NX782_23250</name>
</gene>
<evidence type="ECO:0000313" key="3">
    <source>
        <dbReference type="Proteomes" id="UP001205560"/>
    </source>
</evidence>
<evidence type="ECO:0000256" key="1">
    <source>
        <dbReference type="SAM" id="Phobius"/>
    </source>
</evidence>
<dbReference type="EMBL" id="JANUGX010000036">
    <property type="protein sequence ID" value="MCS0592109.1"/>
    <property type="molecule type" value="Genomic_DNA"/>
</dbReference>
<sequence>MSTSTHKPGTSTREQLLLNSAFFLLFPGFFYYHTLLGTGTTGAFLGGYFSPISIAYMLPLLFLYYRRMRLDPRRRSAIDLHYGLFNAYFLAVIIVNAAAGANRAIIVNHLVCILFMVNTFIMFTFIDFEHRQFRLMAFASLAAMSTIAFSFSVNGVFYLGALGIARDAESLATYQGFARSYLMTFLPLAAYTRSLPLRLVLYGVGAATLFVNTARSEFAALLFAIPIIEFYFSRHKMVFLGLAVVIGMSVYVHLDDIIASLPESRILELVDLSHSTSANKRHHLTVYARQTIAAHPILGDYASYAPGYYSHNVLSAWVDLGLFGFLYVLAITIVPAIPMFFKEYLAGRRRPEFILGFSLACVTVLLLISSHFFTDMLIGASLGAYSQYRFERKYGKYRPPHLSPSPLRYEDLRQAVPQPGSSRA</sequence>
<keyword evidence="3" id="KW-1185">Reference proteome</keyword>
<reference evidence="2 3" key="1">
    <citation type="submission" date="2022-08" db="EMBL/GenBank/DDBJ databases">
        <title>Reclassification of Massilia species as members of the genera Telluria, Duganella, Pseudoduganella, Mokoshia gen. nov. and Zemynaea gen. nov. using orthogonal and non-orthogonal genome-based approaches.</title>
        <authorList>
            <person name="Bowman J.P."/>
        </authorList>
    </citation>
    <scope>NUCLEOTIDE SEQUENCE [LARGE SCALE GENOMIC DNA]</scope>
    <source>
        <strain evidence="2 3">LMG 28164</strain>
    </source>
</reference>
<protein>
    <recommendedName>
        <fullName evidence="4">O-antigen ligase domain-containing protein</fullName>
    </recommendedName>
</protein>
<feature type="transmembrane region" description="Helical" evidence="1">
    <location>
        <begin position="105"/>
        <end position="126"/>
    </location>
</feature>
<feature type="transmembrane region" description="Helical" evidence="1">
    <location>
        <begin position="77"/>
        <end position="99"/>
    </location>
</feature>
<dbReference type="Proteomes" id="UP001205560">
    <property type="component" value="Unassembled WGS sequence"/>
</dbReference>
<feature type="transmembrane region" description="Helical" evidence="1">
    <location>
        <begin position="138"/>
        <end position="161"/>
    </location>
</feature>
<accession>A0ABT2AD62</accession>
<keyword evidence="1" id="KW-0812">Transmembrane</keyword>
<evidence type="ECO:0000313" key="2">
    <source>
        <dbReference type="EMBL" id="MCS0592109.1"/>
    </source>
</evidence>
<feature type="transmembrane region" description="Helical" evidence="1">
    <location>
        <begin position="320"/>
        <end position="341"/>
    </location>
</feature>
<proteinExistence type="predicted"/>
<feature type="transmembrane region" description="Helical" evidence="1">
    <location>
        <begin position="353"/>
        <end position="373"/>
    </location>
</feature>
<feature type="transmembrane region" description="Helical" evidence="1">
    <location>
        <begin position="16"/>
        <end position="33"/>
    </location>
</feature>
<feature type="transmembrane region" description="Helical" evidence="1">
    <location>
        <begin position="237"/>
        <end position="254"/>
    </location>
</feature>
<feature type="transmembrane region" description="Helical" evidence="1">
    <location>
        <begin position="199"/>
        <end position="225"/>
    </location>
</feature>
<evidence type="ECO:0008006" key="4">
    <source>
        <dbReference type="Google" id="ProtNLM"/>
    </source>
</evidence>
<keyword evidence="1" id="KW-0472">Membrane</keyword>